<dbReference type="KEGG" id="ehx:EMIHUDRAFT_454955"/>
<evidence type="ECO:0000256" key="2">
    <source>
        <dbReference type="ARBA" id="ARBA00007793"/>
    </source>
</evidence>
<keyword evidence="8" id="KW-0624">Polysaccharide degradation</keyword>
<name>A0A0D3KN03_EMIH1</name>
<keyword evidence="4" id="KW-0378">Hydrolase</keyword>
<keyword evidence="6" id="KW-0119">Carbohydrate metabolism</keyword>
<dbReference type="GO" id="GO:0008810">
    <property type="term" value="F:cellulase activity"/>
    <property type="evidence" value="ECO:0007669"/>
    <property type="project" value="UniProtKB-EC"/>
</dbReference>
<reference evidence="11" key="1">
    <citation type="journal article" date="2013" name="Nature">
        <title>Pan genome of the phytoplankton Emiliania underpins its global distribution.</title>
        <authorList>
            <person name="Read B.A."/>
            <person name="Kegel J."/>
            <person name="Klute M.J."/>
            <person name="Kuo A."/>
            <person name="Lefebvre S.C."/>
            <person name="Maumus F."/>
            <person name="Mayer C."/>
            <person name="Miller J."/>
            <person name="Monier A."/>
            <person name="Salamov A."/>
            <person name="Young J."/>
            <person name="Aguilar M."/>
            <person name="Claverie J.M."/>
            <person name="Frickenhaus S."/>
            <person name="Gonzalez K."/>
            <person name="Herman E.K."/>
            <person name="Lin Y.C."/>
            <person name="Napier J."/>
            <person name="Ogata H."/>
            <person name="Sarno A.F."/>
            <person name="Shmutz J."/>
            <person name="Schroeder D."/>
            <person name="de Vargas C."/>
            <person name="Verret F."/>
            <person name="von Dassow P."/>
            <person name="Valentin K."/>
            <person name="Van de Peer Y."/>
            <person name="Wheeler G."/>
            <person name="Dacks J.B."/>
            <person name="Delwiche C.F."/>
            <person name="Dyhrman S.T."/>
            <person name="Glockner G."/>
            <person name="John U."/>
            <person name="Richards T."/>
            <person name="Worden A.Z."/>
            <person name="Zhang X."/>
            <person name="Grigoriev I.V."/>
            <person name="Allen A.E."/>
            <person name="Bidle K."/>
            <person name="Borodovsky M."/>
            <person name="Bowler C."/>
            <person name="Brownlee C."/>
            <person name="Cock J.M."/>
            <person name="Elias M."/>
            <person name="Gladyshev V.N."/>
            <person name="Groth M."/>
            <person name="Guda C."/>
            <person name="Hadaegh A."/>
            <person name="Iglesias-Rodriguez M.D."/>
            <person name="Jenkins J."/>
            <person name="Jones B.M."/>
            <person name="Lawson T."/>
            <person name="Leese F."/>
            <person name="Lindquist E."/>
            <person name="Lobanov A."/>
            <person name="Lomsadze A."/>
            <person name="Malik S.B."/>
            <person name="Marsh M.E."/>
            <person name="Mackinder L."/>
            <person name="Mock T."/>
            <person name="Mueller-Roeber B."/>
            <person name="Pagarete A."/>
            <person name="Parker M."/>
            <person name="Probert I."/>
            <person name="Quesneville H."/>
            <person name="Raines C."/>
            <person name="Rensing S.A."/>
            <person name="Riano-Pachon D.M."/>
            <person name="Richier S."/>
            <person name="Rokitta S."/>
            <person name="Shiraiwa Y."/>
            <person name="Soanes D.M."/>
            <person name="van der Giezen M."/>
            <person name="Wahlund T.M."/>
            <person name="Williams B."/>
            <person name="Wilson W."/>
            <person name="Wolfe G."/>
            <person name="Wurch L.L."/>
        </authorList>
    </citation>
    <scope>NUCLEOTIDE SEQUENCE</scope>
</reference>
<dbReference type="SUPFAM" id="SSF50685">
    <property type="entry name" value="Barwin-like endoglucanases"/>
    <property type="match status" value="1"/>
</dbReference>
<dbReference type="STRING" id="2903.R1DNH7"/>
<keyword evidence="5" id="KW-0136">Cellulose degradation</keyword>
<evidence type="ECO:0000313" key="10">
    <source>
        <dbReference type="EnsemblProtists" id="EOD37138"/>
    </source>
</evidence>
<dbReference type="GO" id="GO:0030245">
    <property type="term" value="P:cellulose catabolic process"/>
    <property type="evidence" value="ECO:0007669"/>
    <property type="project" value="UniProtKB-KW"/>
</dbReference>
<proteinExistence type="inferred from homology"/>
<dbReference type="Pfam" id="PF02015">
    <property type="entry name" value="Glyco_hydro_45"/>
    <property type="match status" value="1"/>
</dbReference>
<dbReference type="InterPro" id="IPR036908">
    <property type="entry name" value="RlpA-like_sf"/>
</dbReference>
<dbReference type="AlphaFoldDB" id="A0A0D3KN03"/>
<dbReference type="RefSeq" id="XP_005789567.1">
    <property type="nucleotide sequence ID" value="XM_005789510.1"/>
</dbReference>
<keyword evidence="7" id="KW-0326">Glycosidase</keyword>
<evidence type="ECO:0000256" key="3">
    <source>
        <dbReference type="ARBA" id="ARBA00012601"/>
    </source>
</evidence>
<evidence type="ECO:0000313" key="11">
    <source>
        <dbReference type="Proteomes" id="UP000013827"/>
    </source>
</evidence>
<keyword evidence="11" id="KW-1185">Reference proteome</keyword>
<dbReference type="EC" id="3.2.1.4" evidence="3"/>
<dbReference type="EnsemblProtists" id="EOD37138">
    <property type="protein sequence ID" value="EOD37138"/>
    <property type="gene ID" value="EMIHUDRAFT_454955"/>
</dbReference>
<dbReference type="PaxDb" id="2903-EOD37138"/>
<dbReference type="InterPro" id="IPR000334">
    <property type="entry name" value="Glyco_hydro_45"/>
</dbReference>
<feature type="domain" description="Glycosyl hydrolases family 45 active site" evidence="9">
    <location>
        <begin position="138"/>
        <end position="200"/>
    </location>
</feature>
<evidence type="ECO:0000256" key="1">
    <source>
        <dbReference type="ARBA" id="ARBA00000966"/>
    </source>
</evidence>
<evidence type="ECO:0000256" key="8">
    <source>
        <dbReference type="ARBA" id="ARBA00023326"/>
    </source>
</evidence>
<protein>
    <recommendedName>
        <fullName evidence="3">cellulase</fullName>
        <ecNumber evidence="3">3.2.1.4</ecNumber>
    </recommendedName>
</protein>
<evidence type="ECO:0000259" key="9">
    <source>
        <dbReference type="Pfam" id="PF02015"/>
    </source>
</evidence>
<evidence type="ECO:0000256" key="4">
    <source>
        <dbReference type="ARBA" id="ARBA00022801"/>
    </source>
</evidence>
<accession>A0A0D3KN03</accession>
<organism evidence="10 11">
    <name type="scientific">Emiliania huxleyi (strain CCMP1516)</name>
    <dbReference type="NCBI Taxonomy" id="280463"/>
    <lineage>
        <taxon>Eukaryota</taxon>
        <taxon>Haptista</taxon>
        <taxon>Haptophyta</taxon>
        <taxon>Prymnesiophyceae</taxon>
        <taxon>Isochrysidales</taxon>
        <taxon>Noelaerhabdaceae</taxon>
        <taxon>Emiliania</taxon>
    </lineage>
</organism>
<dbReference type="Proteomes" id="UP000013827">
    <property type="component" value="Unassembled WGS sequence"/>
</dbReference>
<dbReference type="Gene3D" id="2.40.40.10">
    <property type="entry name" value="RlpA-like domain"/>
    <property type="match status" value="1"/>
</dbReference>
<evidence type="ECO:0000256" key="7">
    <source>
        <dbReference type="ARBA" id="ARBA00023295"/>
    </source>
</evidence>
<dbReference type="HOGENOM" id="CLU_967858_0_0_1"/>
<reference evidence="10" key="2">
    <citation type="submission" date="2024-10" db="UniProtKB">
        <authorList>
            <consortium name="EnsemblProtists"/>
        </authorList>
    </citation>
    <scope>IDENTIFICATION</scope>
</reference>
<comment type="similarity">
    <text evidence="2">Belongs to the glycosyl hydrolase 45 (cellulase K) family.</text>
</comment>
<sequence>MLALAFASIHAAPVLKIASAPPNTCAPNLSNSSYGQSHDPDEPCCCVTDARVKHDYDPSNPTYTCEPKQDPFGKPIFSMTHYYDGCRPSCAFSAHATRLVRTCEADGVTPYTPKDDDDNVCQGGTATSTHGLRTECSTASWPPCGQCYELTFTDARNIDSAIVMNTNGGDSSKNNMDLMVPGGGLGANTNGLTEYSGWGEFYDICPKDGSPSQCAVSGGLEDESLCDTIWGGADGDHKALQACHKVLFGVFGQLGCNQGAFPHNLHVATSKPVDCPQTLLDRAYGPVA</sequence>
<comment type="catalytic activity">
    <reaction evidence="1">
        <text>Endohydrolysis of (1-&gt;4)-beta-D-glucosidic linkages in cellulose, lichenin and cereal beta-D-glucans.</text>
        <dbReference type="EC" id="3.2.1.4"/>
    </reaction>
</comment>
<evidence type="ECO:0000256" key="6">
    <source>
        <dbReference type="ARBA" id="ARBA00023277"/>
    </source>
</evidence>
<evidence type="ECO:0000256" key="5">
    <source>
        <dbReference type="ARBA" id="ARBA00023001"/>
    </source>
</evidence>
<dbReference type="GeneID" id="17282408"/>